<dbReference type="AlphaFoldDB" id="A0A165GZV3"/>
<dbReference type="RefSeq" id="WP_063179689.1">
    <property type="nucleotide sequence ID" value="NZ_LQNT01000009.1"/>
</dbReference>
<comment type="caution">
    <text evidence="2">The sequence shown here is derived from an EMBL/GenBank/DDBJ whole genome shotgun (WGS) entry which is preliminary data.</text>
</comment>
<sequence>MRKVFIAAILITAVAGMMNVPISDAFVFTETRSENPAIHYIRQTEGDRFVIRYTHSIHLSDVVETYEVTGDRRIRLVRMEYEDLAIGLPGHAEEGETFTAEDGHYTLEYENRVLDSFVLFVADIDTDLEFRYGDRGYDLKKHLDRGSSYRFELRQLSLLDLVKGVKMNGGQSNQEG</sequence>
<protein>
    <submittedName>
        <fullName evidence="2">RocC</fullName>
    </submittedName>
</protein>
<evidence type="ECO:0000313" key="2">
    <source>
        <dbReference type="EMBL" id="KZE38325.1"/>
    </source>
</evidence>
<accession>A0A165GZV3</accession>
<proteinExistence type="predicted"/>
<dbReference type="InterPro" id="IPR015001">
    <property type="entry name" value="DUF1850"/>
</dbReference>
<dbReference type="Pfam" id="PF08905">
    <property type="entry name" value="DUF1850"/>
    <property type="match status" value="1"/>
</dbReference>
<name>A0A165GZV3_9BACL</name>
<feature type="signal peptide" evidence="1">
    <location>
        <begin position="1"/>
        <end position="25"/>
    </location>
</feature>
<organism evidence="2 3">
    <name type="scientific">Bhargavaea cecembensis</name>
    <dbReference type="NCBI Taxonomy" id="394098"/>
    <lineage>
        <taxon>Bacteria</taxon>
        <taxon>Bacillati</taxon>
        <taxon>Bacillota</taxon>
        <taxon>Bacilli</taxon>
        <taxon>Bacillales</taxon>
        <taxon>Caryophanaceae</taxon>
        <taxon>Bhargavaea</taxon>
    </lineage>
</organism>
<feature type="chain" id="PRO_5007858406" evidence="1">
    <location>
        <begin position="26"/>
        <end position="176"/>
    </location>
</feature>
<dbReference type="Proteomes" id="UP000076490">
    <property type="component" value="Unassembled WGS sequence"/>
</dbReference>
<keyword evidence="1" id="KW-0732">Signal</keyword>
<evidence type="ECO:0000313" key="3">
    <source>
        <dbReference type="Proteomes" id="UP000076490"/>
    </source>
</evidence>
<reference evidence="2 3" key="1">
    <citation type="submission" date="2016-01" db="EMBL/GenBank/DDBJ databases">
        <title>Whole genome sequencing of Bhargavaea cecembensis T14.</title>
        <authorList>
            <person name="Hong K.W."/>
        </authorList>
    </citation>
    <scope>NUCLEOTIDE SEQUENCE [LARGE SCALE GENOMIC DNA]</scope>
    <source>
        <strain evidence="2 3">T14</strain>
    </source>
</reference>
<gene>
    <name evidence="2" type="ORF">AV656_05255</name>
</gene>
<dbReference type="EMBL" id="LQNT01000009">
    <property type="protein sequence ID" value="KZE38325.1"/>
    <property type="molecule type" value="Genomic_DNA"/>
</dbReference>
<evidence type="ECO:0000256" key="1">
    <source>
        <dbReference type="SAM" id="SignalP"/>
    </source>
</evidence>
<dbReference type="OrthoDB" id="4304at2"/>